<comment type="caution">
    <text evidence="3">The sequence shown here is derived from an EMBL/GenBank/DDBJ whole genome shotgun (WGS) entry which is preliminary data.</text>
</comment>
<feature type="transmembrane region" description="Helical" evidence="1">
    <location>
        <begin position="381"/>
        <end position="405"/>
    </location>
</feature>
<organism evidence="3 4">
    <name type="scientific">Orchesella dallaii</name>
    <dbReference type="NCBI Taxonomy" id="48710"/>
    <lineage>
        <taxon>Eukaryota</taxon>
        <taxon>Metazoa</taxon>
        <taxon>Ecdysozoa</taxon>
        <taxon>Arthropoda</taxon>
        <taxon>Hexapoda</taxon>
        <taxon>Collembola</taxon>
        <taxon>Entomobryomorpha</taxon>
        <taxon>Entomobryoidea</taxon>
        <taxon>Orchesellidae</taxon>
        <taxon>Orchesellinae</taxon>
        <taxon>Orchesella</taxon>
    </lineage>
</organism>
<sequence>MTDDEVPLTKTERCNFLKMDPLPIFRNLILFRVTLLLIGFQLGSCVDFNRERTGVVYSPFVYRNEDGFIPARDTYTTKNIKTMLEVISTKFSMISTDGVGAKNVIYTKNSTYYKGKQALTAEAAAYINRERKMKSINVIVGIELSDEEIKMKTELEVAFESAEISNRIYNGTVLGLVASHKDIGNKQTLERTRQALELVIKIKDRAHSMGLKVGTRQSCYEKKQSSGELLHRIANASDFIICVMHPGKDHVLSGGKAGFETVGDDLNVLRNLLKKTNPHIEVMAQIGWPSKGNEPWQTIDNLKIYWETANEWAVKNNFIVWFFEAFDNPLKNIDAHSAHYGWWKLRQNSDIDKRTGYAEKINEPREEDPSTDDQNGSTSPWVYIGVSLGIVFMLFIMGLFAMLFLRVRQLQDAVTTDDIREFIEGVPEGSPQSAQMENALKVPYDKSYEIPKDKLRIKRDEILGTGDLPYPGLSWNLDFVDSLVKGLRMKRPPHATPEIYKIMVDCWHLEPRERPSFTDLKLSTGHLFRNDPSGWIGNKFSDNVYSNMA</sequence>
<feature type="domain" description="Serine-threonine/tyrosine-protein kinase catalytic" evidence="2">
    <location>
        <begin position="461"/>
        <end position="521"/>
    </location>
</feature>
<dbReference type="InterPro" id="IPR001245">
    <property type="entry name" value="Ser-Thr/Tyr_kinase_cat_dom"/>
</dbReference>
<dbReference type="Gene3D" id="3.20.20.80">
    <property type="entry name" value="Glycosidases"/>
    <property type="match status" value="1"/>
</dbReference>
<protein>
    <recommendedName>
        <fullName evidence="2">Serine-threonine/tyrosine-protein kinase catalytic domain-containing protein</fullName>
    </recommendedName>
</protein>
<dbReference type="EMBL" id="CAXLJM020000057">
    <property type="protein sequence ID" value="CAL8118441.1"/>
    <property type="molecule type" value="Genomic_DNA"/>
</dbReference>
<accession>A0ABP1R7P5</accession>
<dbReference type="InterPro" id="IPR011009">
    <property type="entry name" value="Kinase-like_dom_sf"/>
</dbReference>
<keyword evidence="1" id="KW-0472">Membrane</keyword>
<evidence type="ECO:0000259" key="2">
    <source>
        <dbReference type="Pfam" id="PF07714"/>
    </source>
</evidence>
<keyword evidence="1" id="KW-1133">Transmembrane helix</keyword>
<keyword evidence="4" id="KW-1185">Reference proteome</keyword>
<dbReference type="SUPFAM" id="SSF56112">
    <property type="entry name" value="Protein kinase-like (PK-like)"/>
    <property type="match status" value="1"/>
</dbReference>
<evidence type="ECO:0000313" key="3">
    <source>
        <dbReference type="EMBL" id="CAL8118441.1"/>
    </source>
</evidence>
<dbReference type="SUPFAM" id="SSF51445">
    <property type="entry name" value="(Trans)glycosidases"/>
    <property type="match status" value="1"/>
</dbReference>
<name>A0ABP1R7P5_9HEXA</name>
<dbReference type="PANTHER" id="PTHR24416">
    <property type="entry name" value="TYROSINE-PROTEIN KINASE RECEPTOR"/>
    <property type="match status" value="1"/>
</dbReference>
<dbReference type="Gene3D" id="1.10.510.10">
    <property type="entry name" value="Transferase(Phosphotransferase) domain 1"/>
    <property type="match status" value="1"/>
</dbReference>
<proteinExistence type="predicted"/>
<keyword evidence="1" id="KW-0812">Transmembrane</keyword>
<gene>
    <name evidence="3" type="ORF">ODALV1_LOCUS18135</name>
</gene>
<dbReference type="InterPro" id="IPR017853">
    <property type="entry name" value="GH"/>
</dbReference>
<reference evidence="3 4" key="1">
    <citation type="submission" date="2024-08" db="EMBL/GenBank/DDBJ databases">
        <authorList>
            <person name="Cucini C."/>
            <person name="Frati F."/>
        </authorList>
    </citation>
    <scope>NUCLEOTIDE SEQUENCE [LARGE SCALE GENOMIC DNA]</scope>
</reference>
<dbReference type="Pfam" id="PF07714">
    <property type="entry name" value="PK_Tyr_Ser-Thr"/>
    <property type="match status" value="1"/>
</dbReference>
<evidence type="ECO:0000256" key="1">
    <source>
        <dbReference type="SAM" id="Phobius"/>
    </source>
</evidence>
<dbReference type="InterPro" id="IPR050122">
    <property type="entry name" value="RTK"/>
</dbReference>
<dbReference type="PANTHER" id="PTHR24416:SF600">
    <property type="entry name" value="PDGF- AND VEGF-RECEPTOR RELATED, ISOFORM J"/>
    <property type="match status" value="1"/>
</dbReference>
<dbReference type="Proteomes" id="UP001642540">
    <property type="component" value="Unassembled WGS sequence"/>
</dbReference>
<evidence type="ECO:0000313" key="4">
    <source>
        <dbReference type="Proteomes" id="UP001642540"/>
    </source>
</evidence>